<dbReference type="GO" id="GO:0005737">
    <property type="term" value="C:cytoplasm"/>
    <property type="evidence" value="ECO:0007669"/>
    <property type="project" value="UniProtKB-SubCell"/>
</dbReference>
<evidence type="ECO:0000313" key="8">
    <source>
        <dbReference type="EMBL" id="MDA5108878.1"/>
    </source>
</evidence>
<dbReference type="InterPro" id="IPR014777">
    <property type="entry name" value="4pyrrole_Mease_sub1"/>
</dbReference>
<dbReference type="Gene3D" id="3.40.1010.10">
    <property type="entry name" value="Cobalt-precorrin-4 Transmethylase, Domain 1"/>
    <property type="match status" value="1"/>
</dbReference>
<dbReference type="FunFam" id="3.40.1010.10:FF:000002">
    <property type="entry name" value="Ribosomal RNA small subunit methyltransferase I"/>
    <property type="match status" value="1"/>
</dbReference>
<dbReference type="AlphaFoldDB" id="A0A9X3TRX2"/>
<dbReference type="InterPro" id="IPR018063">
    <property type="entry name" value="SAM_MeTrfase_RsmI_CS"/>
</dbReference>
<evidence type="ECO:0000256" key="4">
    <source>
        <dbReference type="ARBA" id="ARBA00022679"/>
    </source>
</evidence>
<evidence type="ECO:0000259" key="7">
    <source>
        <dbReference type="Pfam" id="PF00590"/>
    </source>
</evidence>
<dbReference type="FunFam" id="3.30.950.10:FF:000002">
    <property type="entry name" value="Ribosomal RNA small subunit methyltransferase I"/>
    <property type="match status" value="1"/>
</dbReference>
<dbReference type="HAMAP" id="MF_01877">
    <property type="entry name" value="16SrRNA_methyltr_I"/>
    <property type="match status" value="1"/>
</dbReference>
<dbReference type="Gene3D" id="3.30.950.10">
    <property type="entry name" value="Methyltransferase, Cobalt-precorrin-4 Transmethylase, Domain 2"/>
    <property type="match status" value="1"/>
</dbReference>
<dbReference type="EC" id="2.1.1.198" evidence="6"/>
<evidence type="ECO:0000256" key="3">
    <source>
        <dbReference type="ARBA" id="ARBA00022603"/>
    </source>
</evidence>
<name>A0A9X3TRX2_9BACL</name>
<proteinExistence type="inferred from homology"/>
<reference evidence="8" key="1">
    <citation type="submission" date="2022-12" db="EMBL/GenBank/DDBJ databases">
        <title>Draft genome sequence of the thermophilic strain Brevibacillus thermoruber HT42, isolated from Los Humeros, Puebla, Mexico, with biotechnological potential.</title>
        <authorList>
            <person name="Lara Sanchez J."/>
            <person name="Solis Palacios R."/>
            <person name="Bustos Baena A.S."/>
            <person name="Ruz Baez A.E."/>
            <person name="Espinosa Luna G."/>
            <person name="Oliart Ros R.M."/>
        </authorList>
    </citation>
    <scope>NUCLEOTIDE SEQUENCE</scope>
    <source>
        <strain evidence="8">HT42</strain>
    </source>
</reference>
<dbReference type="CDD" id="cd11648">
    <property type="entry name" value="RsmI"/>
    <property type="match status" value="1"/>
</dbReference>
<evidence type="ECO:0000313" key="9">
    <source>
        <dbReference type="Proteomes" id="UP001151071"/>
    </source>
</evidence>
<dbReference type="InterPro" id="IPR008189">
    <property type="entry name" value="rRNA_ssu_MeTfrase_I"/>
</dbReference>
<feature type="domain" description="Tetrapyrrole methylase" evidence="7">
    <location>
        <begin position="15"/>
        <end position="213"/>
    </location>
</feature>
<keyword evidence="4 6" id="KW-0808">Transferase</keyword>
<comment type="catalytic activity">
    <reaction evidence="6">
        <text>cytidine(1402) in 16S rRNA + S-adenosyl-L-methionine = 2'-O-methylcytidine(1402) in 16S rRNA + S-adenosyl-L-homocysteine + H(+)</text>
        <dbReference type="Rhea" id="RHEA:42924"/>
        <dbReference type="Rhea" id="RHEA-COMP:10285"/>
        <dbReference type="Rhea" id="RHEA-COMP:10286"/>
        <dbReference type="ChEBI" id="CHEBI:15378"/>
        <dbReference type="ChEBI" id="CHEBI:57856"/>
        <dbReference type="ChEBI" id="CHEBI:59789"/>
        <dbReference type="ChEBI" id="CHEBI:74495"/>
        <dbReference type="ChEBI" id="CHEBI:82748"/>
        <dbReference type="EC" id="2.1.1.198"/>
    </reaction>
</comment>
<dbReference type="Proteomes" id="UP001151071">
    <property type="component" value="Unassembled WGS sequence"/>
</dbReference>
<dbReference type="InterPro" id="IPR035996">
    <property type="entry name" value="4pyrrol_Methylase_sf"/>
</dbReference>
<comment type="subcellular location">
    <subcellularLocation>
        <location evidence="6">Cytoplasm</location>
    </subcellularLocation>
</comment>
<keyword evidence="2 6" id="KW-0698">rRNA processing</keyword>
<comment type="similarity">
    <text evidence="6">Belongs to the methyltransferase superfamily. RsmI family.</text>
</comment>
<dbReference type="PROSITE" id="PS01296">
    <property type="entry name" value="RSMI"/>
    <property type="match status" value="1"/>
</dbReference>
<accession>A0A9X3TRX2</accession>
<dbReference type="InterPro" id="IPR000878">
    <property type="entry name" value="4pyrrol_Mease"/>
</dbReference>
<gene>
    <name evidence="6 8" type="primary">rsmI</name>
    <name evidence="8" type="ORF">O3V59_10950</name>
</gene>
<keyword evidence="5 6" id="KW-0949">S-adenosyl-L-methionine</keyword>
<protein>
    <recommendedName>
        <fullName evidence="6">Ribosomal RNA small subunit methyltransferase I</fullName>
        <ecNumber evidence="6">2.1.1.198</ecNumber>
    </recommendedName>
    <alternativeName>
        <fullName evidence="6">16S rRNA 2'-O-ribose C1402 methyltransferase</fullName>
    </alternativeName>
    <alternativeName>
        <fullName evidence="6">rRNA (cytidine-2'-O-)-methyltransferase RsmI</fullName>
    </alternativeName>
</protein>
<evidence type="ECO:0000256" key="5">
    <source>
        <dbReference type="ARBA" id="ARBA00022691"/>
    </source>
</evidence>
<dbReference type="EMBL" id="JAPYYP010000011">
    <property type="protein sequence ID" value="MDA5108878.1"/>
    <property type="molecule type" value="Genomic_DNA"/>
</dbReference>
<dbReference type="GO" id="GO:0070677">
    <property type="term" value="F:rRNA (cytosine-2'-O-)-methyltransferase activity"/>
    <property type="evidence" value="ECO:0007669"/>
    <property type="project" value="UniProtKB-UniRule"/>
</dbReference>
<dbReference type="NCBIfam" id="TIGR00096">
    <property type="entry name" value="16S rRNA (cytidine(1402)-2'-O)-methyltransferase"/>
    <property type="match status" value="1"/>
</dbReference>
<sequence length="294" mass="33074">MNVQRSFADEQTGVLYLVATPIGNLDDITVRCLETLRAVDVIACEDTRQTRKLLNHFQIEKRTVSYHEHNKEASGSGLLQWLAEGKRIALVSDAGLPAISDPGADLVRDAVAAGFPVVPVPGANAALTALIASGLPTDRFVFCGFLPRDNKDRREELQRLERYPETLLFYEAPHRIVKTLQAIREAWGDRRAVLARELTKRYEEFARGTLGELIDWLAAGEARGEYCLIVEGYRGAPAAPEEEAAWWQPLDIREHVDRYCEQGMSKKEAIKKAADDRGLSRRDVYNEYHRDPEA</sequence>
<keyword evidence="3 6" id="KW-0489">Methyltransferase</keyword>
<evidence type="ECO:0000256" key="6">
    <source>
        <dbReference type="HAMAP-Rule" id="MF_01877"/>
    </source>
</evidence>
<dbReference type="PIRSF" id="PIRSF005917">
    <property type="entry name" value="MTase_YraL"/>
    <property type="match status" value="1"/>
</dbReference>
<comment type="caution">
    <text evidence="8">The sequence shown here is derived from an EMBL/GenBank/DDBJ whole genome shotgun (WGS) entry which is preliminary data.</text>
</comment>
<dbReference type="SUPFAM" id="SSF53790">
    <property type="entry name" value="Tetrapyrrole methylase"/>
    <property type="match status" value="1"/>
</dbReference>
<dbReference type="InterPro" id="IPR014776">
    <property type="entry name" value="4pyrrole_Mease_sub2"/>
</dbReference>
<evidence type="ECO:0000256" key="2">
    <source>
        <dbReference type="ARBA" id="ARBA00022552"/>
    </source>
</evidence>
<comment type="function">
    <text evidence="6">Catalyzes the 2'-O-methylation of the ribose of cytidine 1402 (C1402) in 16S rRNA.</text>
</comment>
<dbReference type="PANTHER" id="PTHR46111:SF1">
    <property type="entry name" value="RIBOSOMAL RNA SMALL SUBUNIT METHYLTRANSFERASE I"/>
    <property type="match status" value="1"/>
</dbReference>
<organism evidence="8 9">
    <name type="scientific">Brevibacillus thermoruber</name>
    <dbReference type="NCBI Taxonomy" id="33942"/>
    <lineage>
        <taxon>Bacteria</taxon>
        <taxon>Bacillati</taxon>
        <taxon>Bacillota</taxon>
        <taxon>Bacilli</taxon>
        <taxon>Bacillales</taxon>
        <taxon>Paenibacillaceae</taxon>
        <taxon>Brevibacillus</taxon>
    </lineage>
</organism>
<dbReference type="Pfam" id="PF00590">
    <property type="entry name" value="TP_methylase"/>
    <property type="match status" value="1"/>
</dbReference>
<keyword evidence="9" id="KW-1185">Reference proteome</keyword>
<dbReference type="RefSeq" id="WP_029098043.1">
    <property type="nucleotide sequence ID" value="NZ_JAPYYP010000011.1"/>
</dbReference>
<dbReference type="PANTHER" id="PTHR46111">
    <property type="entry name" value="RIBOSOMAL RNA SMALL SUBUNIT METHYLTRANSFERASE I"/>
    <property type="match status" value="1"/>
</dbReference>
<keyword evidence="1 6" id="KW-0963">Cytoplasm</keyword>
<evidence type="ECO:0000256" key="1">
    <source>
        <dbReference type="ARBA" id="ARBA00022490"/>
    </source>
</evidence>